<comment type="similarity">
    <text evidence="1 4">Belongs to the acetaldehyde dehydrogenase family.</text>
</comment>
<dbReference type="InterPro" id="IPR036291">
    <property type="entry name" value="NAD(P)-bd_dom_sf"/>
</dbReference>
<dbReference type="Gene3D" id="3.30.360.10">
    <property type="entry name" value="Dihydrodipicolinate Reductase, domain 2"/>
    <property type="match status" value="1"/>
</dbReference>
<keyword evidence="4 7" id="KW-0560">Oxidoreductase</keyword>
<feature type="domain" description="Semialdehyde dehydrogenase NAD-binding" evidence="6">
    <location>
        <begin position="4"/>
        <end position="117"/>
    </location>
</feature>
<dbReference type="InterPro" id="IPR003361">
    <property type="entry name" value="Acetaldehyde_dehydrogenase"/>
</dbReference>
<dbReference type="AlphaFoldDB" id="A0A1L3IBF0"/>
<dbReference type="SUPFAM" id="SSF51735">
    <property type="entry name" value="NAD(P)-binding Rossmann-fold domains"/>
    <property type="match status" value="1"/>
</dbReference>
<dbReference type="EC" id="1.2.1.10" evidence="4"/>
<keyword evidence="2 4" id="KW-0058">Aromatic hydrocarbons catabolism</keyword>
<dbReference type="OrthoDB" id="9786743at2"/>
<feature type="region of interest" description="Disordered" evidence="5">
    <location>
        <begin position="284"/>
        <end position="303"/>
    </location>
</feature>
<dbReference type="KEGG" id="php:PhaeoP97_04062"/>
<evidence type="ECO:0000256" key="3">
    <source>
        <dbReference type="ARBA" id="ARBA00023027"/>
    </source>
</evidence>
<accession>A0A1L3IBF0</accession>
<comment type="catalytic activity">
    <reaction evidence="4">
        <text>acetaldehyde + NAD(+) + CoA = acetyl-CoA + NADH + H(+)</text>
        <dbReference type="Rhea" id="RHEA:23288"/>
        <dbReference type="ChEBI" id="CHEBI:15343"/>
        <dbReference type="ChEBI" id="CHEBI:15378"/>
        <dbReference type="ChEBI" id="CHEBI:57287"/>
        <dbReference type="ChEBI" id="CHEBI:57288"/>
        <dbReference type="ChEBI" id="CHEBI:57540"/>
        <dbReference type="ChEBI" id="CHEBI:57945"/>
        <dbReference type="EC" id="1.2.1.10"/>
    </reaction>
</comment>
<name>A0A1L3IBF0_9RHOB</name>
<evidence type="ECO:0000313" key="7">
    <source>
        <dbReference type="EMBL" id="APG49412.1"/>
    </source>
</evidence>
<dbReference type="InterPro" id="IPR000534">
    <property type="entry name" value="Semialdehyde_DH_NAD-bd"/>
</dbReference>
<dbReference type="NCBIfam" id="NF006157">
    <property type="entry name" value="PRK08300.1"/>
    <property type="match status" value="1"/>
</dbReference>
<feature type="active site" description="Acyl-thioester intermediate" evidence="4">
    <location>
        <position position="125"/>
    </location>
</feature>
<dbReference type="CDD" id="cd23933">
    <property type="entry name" value="ALDH_C"/>
    <property type="match status" value="1"/>
</dbReference>
<organism evidence="7 8">
    <name type="scientific">Phaeobacter porticola</name>
    <dbReference type="NCBI Taxonomy" id="1844006"/>
    <lineage>
        <taxon>Bacteria</taxon>
        <taxon>Pseudomonadati</taxon>
        <taxon>Pseudomonadota</taxon>
        <taxon>Alphaproteobacteria</taxon>
        <taxon>Rhodobacterales</taxon>
        <taxon>Roseobacteraceae</taxon>
        <taxon>Phaeobacter</taxon>
    </lineage>
</organism>
<sequence length="303" mass="31353">MTLRTAIIGSGNIGCDVLCKVQRSALLDCTLFAGRNAASPGLALARTRGVPVTDRGAEGLFAALDTFDLVFDATSSAAHQAHAPMLEAAGKVVVNLTPAPNGALCVPSLNGDDLLTARNINMITCGGQASIPIAQAMTEANPDIHYVEVVSSISAESAGPATRLNLNHYIETTESALRQFTGCSNVKAILNINPAKPNVYMQTAISALAAQHDLAATEAAIAKAVTQLRAAVPGYDVIVEPHVTGDRLFTMVRVTGAGDYLDPSAGNLDIITAAATRMAEAIARGRGKRKAPPAEALPMESVA</sequence>
<evidence type="ECO:0000256" key="4">
    <source>
        <dbReference type="HAMAP-Rule" id="MF_01657"/>
    </source>
</evidence>
<reference evidence="8" key="1">
    <citation type="submission" date="2016-07" db="EMBL/GenBank/DDBJ databases">
        <title>Phaeobacter portensis sp. nov., a tropodithietic acid producing bacterium isolated from a German harbor.</title>
        <authorList>
            <person name="Freese H.M."/>
            <person name="Bunk B."/>
            <person name="Breider S."/>
            <person name="Brinkhoff T."/>
        </authorList>
    </citation>
    <scope>NUCLEOTIDE SEQUENCE [LARGE SCALE GENOMIC DNA]</scope>
    <source>
        <strain evidence="8">P97</strain>
        <plasmid evidence="8">pp97_e</plasmid>
    </source>
</reference>
<keyword evidence="7" id="KW-0614">Plasmid</keyword>
<dbReference type="PIRSF" id="PIRSF015689">
    <property type="entry name" value="Actaldh_dh_actl"/>
    <property type="match status" value="1"/>
</dbReference>
<dbReference type="GO" id="GO:0008774">
    <property type="term" value="F:acetaldehyde dehydrogenase (acetylating) activity"/>
    <property type="evidence" value="ECO:0007669"/>
    <property type="project" value="UniProtKB-UniRule"/>
</dbReference>
<keyword evidence="8" id="KW-1185">Reference proteome</keyword>
<dbReference type="SUPFAM" id="SSF55347">
    <property type="entry name" value="Glyceraldehyde-3-phosphate dehydrogenase-like, C-terminal domain"/>
    <property type="match status" value="1"/>
</dbReference>
<dbReference type="InterPro" id="IPR015426">
    <property type="entry name" value="Acetylaldehyde_DH_C"/>
</dbReference>
<dbReference type="NCBIfam" id="TIGR03215">
    <property type="entry name" value="ac_ald_DH_ac"/>
    <property type="match status" value="1"/>
</dbReference>
<gene>
    <name evidence="7" type="primary">bphJ</name>
    <name evidence="7" type="ORF">PhaeoP97_04062</name>
</gene>
<evidence type="ECO:0000256" key="5">
    <source>
        <dbReference type="SAM" id="MobiDB-lite"/>
    </source>
</evidence>
<feature type="binding site" evidence="4">
    <location>
        <begin position="157"/>
        <end position="165"/>
    </location>
    <ligand>
        <name>NAD(+)</name>
        <dbReference type="ChEBI" id="CHEBI:57540"/>
    </ligand>
</feature>
<protein>
    <recommendedName>
        <fullName evidence="4">Acetaldehyde dehydrogenase</fullName>
        <ecNumber evidence="4">1.2.1.10</ecNumber>
    </recommendedName>
    <alternativeName>
        <fullName evidence="4">Acetaldehyde dehydrogenase [acetylating]</fullName>
    </alternativeName>
</protein>
<keyword evidence="3 4" id="KW-0520">NAD</keyword>
<dbReference type="HAMAP" id="MF_01657">
    <property type="entry name" value="Ac_ald_DH_ac"/>
    <property type="match status" value="1"/>
</dbReference>
<dbReference type="Proteomes" id="UP000183859">
    <property type="component" value="Plasmid pP97_e"/>
</dbReference>
<dbReference type="Pfam" id="PF09290">
    <property type="entry name" value="AcetDehyd-dimer"/>
    <property type="match status" value="1"/>
</dbReference>
<geneLocation type="plasmid" evidence="8">
    <name>pp97_e</name>
</geneLocation>
<evidence type="ECO:0000259" key="6">
    <source>
        <dbReference type="SMART" id="SM00859"/>
    </source>
</evidence>
<dbReference type="Gene3D" id="3.40.50.720">
    <property type="entry name" value="NAD(P)-binding Rossmann-like Domain"/>
    <property type="match status" value="1"/>
</dbReference>
<evidence type="ECO:0000256" key="2">
    <source>
        <dbReference type="ARBA" id="ARBA00022797"/>
    </source>
</evidence>
<dbReference type="EMBL" id="CP016369">
    <property type="protein sequence ID" value="APG49412.1"/>
    <property type="molecule type" value="Genomic_DNA"/>
</dbReference>
<feature type="binding site" evidence="4">
    <location>
        <position position="267"/>
    </location>
    <ligand>
        <name>NAD(+)</name>
        <dbReference type="ChEBI" id="CHEBI:57540"/>
    </ligand>
</feature>
<dbReference type="RefSeq" id="WP_072506978.1">
    <property type="nucleotide sequence ID" value="NZ_CP016369.1"/>
</dbReference>
<dbReference type="SMART" id="SM00859">
    <property type="entry name" value="Semialdhyde_dh"/>
    <property type="match status" value="1"/>
</dbReference>
<feature type="binding site" evidence="4">
    <location>
        <begin position="10"/>
        <end position="13"/>
    </location>
    <ligand>
        <name>NAD(+)</name>
        <dbReference type="ChEBI" id="CHEBI:57540"/>
    </ligand>
</feature>
<proteinExistence type="inferred from homology"/>
<evidence type="ECO:0000313" key="8">
    <source>
        <dbReference type="Proteomes" id="UP000183859"/>
    </source>
</evidence>
<evidence type="ECO:0000256" key="1">
    <source>
        <dbReference type="ARBA" id="ARBA00009244"/>
    </source>
</evidence>
<dbReference type="GO" id="GO:0051287">
    <property type="term" value="F:NAD binding"/>
    <property type="evidence" value="ECO:0007669"/>
    <property type="project" value="UniProtKB-UniRule"/>
</dbReference>